<gene>
    <name evidence="1" type="ORF">SSLN_LOCUS7003</name>
</gene>
<accession>A0A183SS05</accession>
<dbReference type="WBParaSite" id="SSLN_0000722201-mRNA-1">
    <property type="protein sequence ID" value="SSLN_0000722201-mRNA-1"/>
    <property type="gene ID" value="SSLN_0000722201"/>
</dbReference>
<keyword evidence="2" id="KW-1185">Reference proteome</keyword>
<reference evidence="3" key="1">
    <citation type="submission" date="2016-06" db="UniProtKB">
        <authorList>
            <consortium name="WormBaseParasite"/>
        </authorList>
    </citation>
    <scope>IDENTIFICATION</scope>
</reference>
<evidence type="ECO:0000313" key="2">
    <source>
        <dbReference type="Proteomes" id="UP000275846"/>
    </source>
</evidence>
<sequence length="139" mass="15627">MLRFLSPTARKLALTSGFSLTKPFPITRDILTSLFDNQLTTGAADEKFYKLHLTPGQSADDFAMAVLASLHLLPTDLDALILRHFVTSVRDRTITRSFLLQPLPNLVVALKQCHQYHEFYAEATPQNLVSNHHKSPRAI</sequence>
<evidence type="ECO:0000313" key="1">
    <source>
        <dbReference type="EMBL" id="VDL93388.1"/>
    </source>
</evidence>
<evidence type="ECO:0000313" key="3">
    <source>
        <dbReference type="WBParaSite" id="SSLN_0000722201-mRNA-1"/>
    </source>
</evidence>
<reference evidence="1 2" key="2">
    <citation type="submission" date="2018-11" db="EMBL/GenBank/DDBJ databases">
        <authorList>
            <consortium name="Pathogen Informatics"/>
        </authorList>
    </citation>
    <scope>NUCLEOTIDE SEQUENCE [LARGE SCALE GENOMIC DNA]</scope>
    <source>
        <strain evidence="1 2">NST_G2</strain>
    </source>
</reference>
<dbReference type="AlphaFoldDB" id="A0A183SS05"/>
<name>A0A183SS05_SCHSO</name>
<organism evidence="3">
    <name type="scientific">Schistocephalus solidus</name>
    <name type="common">Tapeworm</name>
    <dbReference type="NCBI Taxonomy" id="70667"/>
    <lineage>
        <taxon>Eukaryota</taxon>
        <taxon>Metazoa</taxon>
        <taxon>Spiralia</taxon>
        <taxon>Lophotrochozoa</taxon>
        <taxon>Platyhelminthes</taxon>
        <taxon>Cestoda</taxon>
        <taxon>Eucestoda</taxon>
        <taxon>Diphyllobothriidea</taxon>
        <taxon>Diphyllobothriidae</taxon>
        <taxon>Schistocephalus</taxon>
    </lineage>
</organism>
<protein>
    <submittedName>
        <fullName evidence="3">RNase III domain-containing protein</fullName>
    </submittedName>
</protein>
<proteinExistence type="predicted"/>
<dbReference type="EMBL" id="UYSU01033941">
    <property type="protein sequence ID" value="VDL93388.1"/>
    <property type="molecule type" value="Genomic_DNA"/>
</dbReference>
<dbReference type="Proteomes" id="UP000275846">
    <property type="component" value="Unassembled WGS sequence"/>
</dbReference>
<dbReference type="OrthoDB" id="6310243at2759"/>